<dbReference type="RefSeq" id="XP_028473887.1">
    <property type="nucleotide sequence ID" value="XM_028617424.1"/>
</dbReference>
<feature type="transmembrane region" description="Helical" evidence="4">
    <location>
        <begin position="49"/>
        <end position="71"/>
    </location>
</feature>
<dbReference type="GO" id="GO:0016020">
    <property type="term" value="C:membrane"/>
    <property type="evidence" value="ECO:0007669"/>
    <property type="project" value="UniProtKB-SubCell"/>
</dbReference>
<proteinExistence type="inferred from homology"/>
<dbReference type="GO" id="GO:0005375">
    <property type="term" value="F:copper ion transmembrane transporter activity"/>
    <property type="evidence" value="ECO:0007669"/>
    <property type="project" value="UniProtKB-UniRule"/>
</dbReference>
<comment type="similarity">
    <text evidence="4">Belongs to the copper transporter (Ctr) (TC 1.A.56) family. SLC31A subfamily.</text>
</comment>
<name>A0A427XIP1_9TREE</name>
<keyword evidence="4" id="KW-0187">Copper transport</keyword>
<keyword evidence="2 4" id="KW-1133">Transmembrane helix</keyword>
<organism evidence="5 6">
    <name type="scientific">Apiotrichum porosum</name>
    <dbReference type="NCBI Taxonomy" id="105984"/>
    <lineage>
        <taxon>Eukaryota</taxon>
        <taxon>Fungi</taxon>
        <taxon>Dikarya</taxon>
        <taxon>Basidiomycota</taxon>
        <taxon>Agaricomycotina</taxon>
        <taxon>Tremellomycetes</taxon>
        <taxon>Trichosporonales</taxon>
        <taxon>Trichosporonaceae</taxon>
        <taxon>Apiotrichum</taxon>
    </lineage>
</organism>
<dbReference type="AlphaFoldDB" id="A0A427XIP1"/>
<evidence type="ECO:0000313" key="5">
    <source>
        <dbReference type="EMBL" id="RSH78740.1"/>
    </source>
</evidence>
<gene>
    <name evidence="5" type="ORF">EHS24_001639</name>
</gene>
<keyword evidence="6" id="KW-1185">Reference proteome</keyword>
<protein>
    <recommendedName>
        <fullName evidence="4">Copper transport protein</fullName>
    </recommendedName>
</protein>
<dbReference type="OrthoDB" id="161814at2759"/>
<feature type="transmembrane region" description="Helical" evidence="4">
    <location>
        <begin position="121"/>
        <end position="141"/>
    </location>
</feature>
<dbReference type="GeneID" id="39586182"/>
<dbReference type="InterPro" id="IPR007274">
    <property type="entry name" value="Cop_transporter"/>
</dbReference>
<accession>A0A427XIP1</accession>
<dbReference type="STRING" id="105984.A0A427XIP1"/>
<reference evidence="5 6" key="1">
    <citation type="submission" date="2018-11" db="EMBL/GenBank/DDBJ databases">
        <title>Genome sequence of Apiotrichum porosum DSM 27194.</title>
        <authorList>
            <person name="Aliyu H."/>
            <person name="Gorte O."/>
            <person name="Ochsenreither K."/>
        </authorList>
    </citation>
    <scope>NUCLEOTIDE SEQUENCE [LARGE SCALE GENOMIC DNA]</scope>
    <source>
        <strain evidence="5 6">DSM 27194</strain>
    </source>
</reference>
<dbReference type="EMBL" id="RSCE01000011">
    <property type="protein sequence ID" value="RSH78740.1"/>
    <property type="molecule type" value="Genomic_DNA"/>
</dbReference>
<dbReference type="Pfam" id="PF04145">
    <property type="entry name" value="Ctr"/>
    <property type="match status" value="1"/>
</dbReference>
<dbReference type="PANTHER" id="PTHR12483:SF115">
    <property type="entry name" value="COPPER TRANSPORT PROTEIN"/>
    <property type="match status" value="1"/>
</dbReference>
<keyword evidence="4" id="KW-0406">Ion transport</keyword>
<sequence>MDHGDHSGHGGHDMPSNDTPMAKCSMNMLWNHQVADTCVVFRSWHVSGWAGMVFSCFAIIAISVGYAALLAHSRKYERGLAAELAAQPRPPTVASYSAVPTDESGKLGVTDVPLSARVRRAAMYAASVAISYFLMLVAMTYNTYLCSAIVIGAFLGHLVYEGQLDLNSVLNGSSARGLACH</sequence>
<keyword evidence="4" id="KW-0186">Copper</keyword>
<dbReference type="Proteomes" id="UP000279236">
    <property type="component" value="Unassembled WGS sequence"/>
</dbReference>
<evidence type="ECO:0000256" key="3">
    <source>
        <dbReference type="ARBA" id="ARBA00023136"/>
    </source>
</evidence>
<evidence type="ECO:0000256" key="4">
    <source>
        <dbReference type="RuleBase" id="RU367022"/>
    </source>
</evidence>
<evidence type="ECO:0000256" key="2">
    <source>
        <dbReference type="ARBA" id="ARBA00022989"/>
    </source>
</evidence>
<evidence type="ECO:0000256" key="1">
    <source>
        <dbReference type="ARBA" id="ARBA00022692"/>
    </source>
</evidence>
<keyword evidence="4" id="KW-0813">Transport</keyword>
<comment type="subcellular location">
    <subcellularLocation>
        <location evidence="4">Membrane</location>
        <topology evidence="4">Multi-pass membrane protein</topology>
    </subcellularLocation>
</comment>
<keyword evidence="3 4" id="KW-0472">Membrane</keyword>
<dbReference type="PANTHER" id="PTHR12483">
    <property type="entry name" value="SOLUTE CARRIER FAMILY 31 COPPER TRANSPORTERS"/>
    <property type="match status" value="1"/>
</dbReference>
<comment type="caution">
    <text evidence="5">The sequence shown here is derived from an EMBL/GenBank/DDBJ whole genome shotgun (WGS) entry which is preliminary data.</text>
</comment>
<evidence type="ECO:0000313" key="6">
    <source>
        <dbReference type="Proteomes" id="UP000279236"/>
    </source>
</evidence>
<keyword evidence="1 4" id="KW-0812">Transmembrane</keyword>